<reference evidence="2 3" key="1">
    <citation type="submission" date="2018-06" db="EMBL/GenBank/DDBJ databases">
        <authorList>
            <consortium name="Pathogen Informatics"/>
            <person name="Doyle S."/>
        </authorList>
    </citation>
    <scope>NUCLEOTIDE SEQUENCE [LARGE SCALE GENOMIC DNA]</scope>
    <source>
        <strain evidence="2 3">NCTC11165</strain>
    </source>
</reference>
<dbReference type="EMBL" id="UAQM01000042">
    <property type="protein sequence ID" value="SPU46420.1"/>
    <property type="molecule type" value="Genomic_DNA"/>
</dbReference>
<feature type="region of interest" description="Disordered" evidence="1">
    <location>
        <begin position="121"/>
        <end position="143"/>
    </location>
</feature>
<sequence length="143" mass="16018">MFNADQKARQDNHLDLLEAMADAERLAETKAMLGRGEVRSGPDYYRAAFIFHHSREADDILKAHVLATAALAQGYQDAAWIAAASLDRYLQATERPQIYGTQYIQIDAEMTRGAFDPGFMPDSVRRDTRVPPLAEQKAPPLVR</sequence>
<protein>
    <submittedName>
        <fullName evidence="2">Uncharacterized protein</fullName>
    </submittedName>
</protein>
<evidence type="ECO:0000256" key="1">
    <source>
        <dbReference type="SAM" id="MobiDB-lite"/>
    </source>
</evidence>
<accession>A0A2X1ARB7</accession>
<gene>
    <name evidence="2" type="ORF">NCTC11165_02753</name>
</gene>
<dbReference type="Proteomes" id="UP000250358">
    <property type="component" value="Unassembled WGS sequence"/>
</dbReference>
<dbReference type="RefSeq" id="WP_128116246.1">
    <property type="nucleotide sequence ID" value="NZ_CP194724.1"/>
</dbReference>
<proteinExistence type="predicted"/>
<dbReference type="AlphaFoldDB" id="A0A2X1ARB7"/>
<evidence type="ECO:0000313" key="3">
    <source>
        <dbReference type="Proteomes" id="UP000250358"/>
    </source>
</evidence>
<name>A0A2X1ARB7_BREDI</name>
<evidence type="ECO:0000313" key="2">
    <source>
        <dbReference type="EMBL" id="SPU46420.1"/>
    </source>
</evidence>
<organism evidence="2 3">
    <name type="scientific">Brevundimonas diminuta</name>
    <name type="common">Pseudomonas diminuta</name>
    <dbReference type="NCBI Taxonomy" id="293"/>
    <lineage>
        <taxon>Bacteria</taxon>
        <taxon>Pseudomonadati</taxon>
        <taxon>Pseudomonadota</taxon>
        <taxon>Alphaproteobacteria</taxon>
        <taxon>Caulobacterales</taxon>
        <taxon>Caulobacteraceae</taxon>
        <taxon>Brevundimonas</taxon>
    </lineage>
</organism>